<name>F4RZC5_MELLP</name>
<dbReference type="InParanoid" id="F4RZC5"/>
<dbReference type="OrthoDB" id="2344312at2759"/>
<accession>F4RZC5</accession>
<dbReference type="PANTHER" id="PTHR35393:SF1">
    <property type="entry name" value="SNOAL-LIKE DOMAIN-CONTAINING PROTEIN"/>
    <property type="match status" value="1"/>
</dbReference>
<dbReference type="STRING" id="747676.F4RZC5"/>
<dbReference type="SUPFAM" id="SSF54427">
    <property type="entry name" value="NTF2-like"/>
    <property type="match status" value="1"/>
</dbReference>
<dbReference type="GeneID" id="18928865"/>
<dbReference type="KEGG" id="mlr:MELLADRAFT_53440"/>
<reference evidence="3" key="1">
    <citation type="journal article" date="2011" name="Proc. Natl. Acad. Sci. U.S.A.">
        <title>Obligate biotrophy features unraveled by the genomic analysis of rust fungi.</title>
        <authorList>
            <person name="Duplessis S."/>
            <person name="Cuomo C.A."/>
            <person name="Lin Y.-C."/>
            <person name="Aerts A."/>
            <person name="Tisserant E."/>
            <person name="Veneault-Fourrey C."/>
            <person name="Joly D.L."/>
            <person name="Hacquard S."/>
            <person name="Amselem J."/>
            <person name="Cantarel B.L."/>
            <person name="Chiu R."/>
            <person name="Coutinho P.M."/>
            <person name="Feau N."/>
            <person name="Field M."/>
            <person name="Frey P."/>
            <person name="Gelhaye E."/>
            <person name="Goldberg J."/>
            <person name="Grabherr M.G."/>
            <person name="Kodira C.D."/>
            <person name="Kohler A."/>
            <person name="Kuees U."/>
            <person name="Lindquist E.A."/>
            <person name="Lucas S.M."/>
            <person name="Mago R."/>
            <person name="Mauceli E."/>
            <person name="Morin E."/>
            <person name="Murat C."/>
            <person name="Pangilinan J.L."/>
            <person name="Park R."/>
            <person name="Pearson M."/>
            <person name="Quesneville H."/>
            <person name="Rouhier N."/>
            <person name="Sakthikumar S."/>
            <person name="Salamov A.A."/>
            <person name="Schmutz J."/>
            <person name="Selles B."/>
            <person name="Shapiro H."/>
            <person name="Tanguay P."/>
            <person name="Tuskan G.A."/>
            <person name="Henrissat B."/>
            <person name="Van de Peer Y."/>
            <person name="Rouze P."/>
            <person name="Ellis J.G."/>
            <person name="Dodds P.N."/>
            <person name="Schein J.E."/>
            <person name="Zhong S."/>
            <person name="Hamelin R.C."/>
            <person name="Grigoriev I.V."/>
            <person name="Szabo L.J."/>
            <person name="Martin F."/>
        </authorList>
    </citation>
    <scope>NUCLEOTIDE SEQUENCE [LARGE SCALE GENOMIC DNA]</scope>
    <source>
        <strain evidence="3">98AG31 / pathotype 3-4-7</strain>
    </source>
</reference>
<dbReference type="eggNOG" id="ENOG502S534">
    <property type="taxonomic scope" value="Eukaryota"/>
</dbReference>
<keyword evidence="3" id="KW-1185">Reference proteome</keyword>
<evidence type="ECO:0000259" key="1">
    <source>
        <dbReference type="Pfam" id="PF24840"/>
    </source>
</evidence>
<gene>
    <name evidence="2" type="ORF">MELLADRAFT_53440</name>
</gene>
<sequence length="173" mass="19362">MENPVTDVENVIRSLTEPNKASTMGMNVEKYFTEDAVLYHPFFRVTGRGGIKGIYKALRMTSTGQKIEFHAVMFNEDKTQVTIDLTEHMSARGVPQQVGRVGLRLIVRLHLIHDTDGKYRIIKQEDNFSSEADLIGLPLMSGFGFIASFLRMLSGLYIGGGGNFLLSRGWFGQ</sequence>
<protein>
    <recommendedName>
        <fullName evidence="1">SigF-like NTF2-like domain-containing protein</fullName>
    </recommendedName>
</protein>
<dbReference type="Proteomes" id="UP000001072">
    <property type="component" value="Unassembled WGS sequence"/>
</dbReference>
<evidence type="ECO:0000313" key="3">
    <source>
        <dbReference type="Proteomes" id="UP000001072"/>
    </source>
</evidence>
<evidence type="ECO:0000313" key="2">
    <source>
        <dbReference type="EMBL" id="EGG02201.1"/>
    </source>
</evidence>
<dbReference type="EMBL" id="GL883132">
    <property type="protein sequence ID" value="EGG02201.1"/>
    <property type="molecule type" value="Genomic_DNA"/>
</dbReference>
<dbReference type="AlphaFoldDB" id="F4RZC5"/>
<proteinExistence type="predicted"/>
<dbReference type="HOGENOM" id="CLU_079426_2_0_1"/>
<dbReference type="PANTHER" id="PTHR35393">
    <property type="entry name" value="CHROMOSOME 1, WHOLE GENOME SHOTGUN SEQUENCE"/>
    <property type="match status" value="1"/>
</dbReference>
<dbReference type="Pfam" id="PF24840">
    <property type="entry name" value="NTF2_SigF"/>
    <property type="match status" value="1"/>
</dbReference>
<feature type="domain" description="SigF-like NTF2-like" evidence="1">
    <location>
        <begin position="1"/>
        <end position="170"/>
    </location>
</feature>
<dbReference type="RefSeq" id="XP_007414458.1">
    <property type="nucleotide sequence ID" value="XM_007414396.1"/>
</dbReference>
<organism evidence="3">
    <name type="scientific">Melampsora larici-populina (strain 98AG31 / pathotype 3-4-7)</name>
    <name type="common">Poplar leaf rust fungus</name>
    <dbReference type="NCBI Taxonomy" id="747676"/>
    <lineage>
        <taxon>Eukaryota</taxon>
        <taxon>Fungi</taxon>
        <taxon>Dikarya</taxon>
        <taxon>Basidiomycota</taxon>
        <taxon>Pucciniomycotina</taxon>
        <taxon>Pucciniomycetes</taxon>
        <taxon>Pucciniales</taxon>
        <taxon>Melampsoraceae</taxon>
        <taxon>Melampsora</taxon>
    </lineage>
</organism>
<dbReference type="InterPro" id="IPR032710">
    <property type="entry name" value="NTF2-like_dom_sf"/>
</dbReference>
<dbReference type="InterPro" id="IPR057514">
    <property type="entry name" value="NTF2_SigF"/>
</dbReference>
<dbReference type="VEuPathDB" id="FungiDB:MELLADRAFT_53440"/>